<dbReference type="Gene3D" id="3.30.70.100">
    <property type="match status" value="1"/>
</dbReference>
<accession>A0ABT1EBN2</accession>
<dbReference type="SUPFAM" id="SSF54909">
    <property type="entry name" value="Dimeric alpha+beta barrel"/>
    <property type="match status" value="1"/>
</dbReference>
<keyword evidence="2" id="KW-0503">Monooxygenase</keyword>
<evidence type="ECO:0000313" key="3">
    <source>
        <dbReference type="Proteomes" id="UP001523566"/>
    </source>
</evidence>
<proteinExistence type="predicted"/>
<gene>
    <name evidence="2" type="ORF">NK125_12635</name>
</gene>
<keyword evidence="2" id="KW-0560">Oxidoreductase</keyword>
<keyword evidence="3" id="KW-1185">Reference proteome</keyword>
<protein>
    <submittedName>
        <fullName evidence="2">Antibiotic biosynthesis monooxygenase</fullName>
    </submittedName>
</protein>
<dbReference type="InterPro" id="IPR011008">
    <property type="entry name" value="Dimeric_a/b-barrel"/>
</dbReference>
<dbReference type="Pfam" id="PF03992">
    <property type="entry name" value="ABM"/>
    <property type="match status" value="1"/>
</dbReference>
<dbReference type="RefSeq" id="WP_262067024.1">
    <property type="nucleotide sequence ID" value="NZ_JAMXOD010000021.1"/>
</dbReference>
<dbReference type="PROSITE" id="PS51725">
    <property type="entry name" value="ABM"/>
    <property type="match status" value="1"/>
</dbReference>
<dbReference type="EMBL" id="JAMZFW010000021">
    <property type="protein sequence ID" value="MCP1103250.1"/>
    <property type="molecule type" value="Genomic_DNA"/>
</dbReference>
<dbReference type="InterPro" id="IPR050744">
    <property type="entry name" value="AI-2_Isomerase_LsrG"/>
</dbReference>
<dbReference type="InterPro" id="IPR007138">
    <property type="entry name" value="ABM_dom"/>
</dbReference>
<dbReference type="PANTHER" id="PTHR33336">
    <property type="entry name" value="QUINOL MONOOXYGENASE YGIN-RELATED"/>
    <property type="match status" value="1"/>
</dbReference>
<name>A0ABT1EBN2_9FIRM</name>
<sequence length="94" mass="10396">MIRVVAKFEVKPEEVTNAMPLFEELVEATRKEDGCAQYVLAKAGEEGSFVVLEGWESKDALDVHSNSEHFTRLVPQLVSLCGSAPVIDSYIQVI</sequence>
<evidence type="ECO:0000313" key="2">
    <source>
        <dbReference type="EMBL" id="MCP1103250.1"/>
    </source>
</evidence>
<reference evidence="2 3" key="1">
    <citation type="journal article" date="2022" name="Genome Biol. Evol.">
        <title>Host diet, physiology and behaviors set the stage for Lachnospiraceae cladogenesis.</title>
        <authorList>
            <person name="Vera-Ponce De Leon A."/>
            <person name="Schneider M."/>
            <person name="Jahnes B.C."/>
            <person name="Sadowski V."/>
            <person name="Camuy-Velez L.A."/>
            <person name="Duan J."/>
            <person name="Sabree Z.L."/>
        </authorList>
    </citation>
    <scope>NUCLEOTIDE SEQUENCE [LARGE SCALE GENOMIC DNA]</scope>
    <source>
        <strain evidence="2 3">PAL113</strain>
    </source>
</reference>
<evidence type="ECO:0000259" key="1">
    <source>
        <dbReference type="PROSITE" id="PS51725"/>
    </source>
</evidence>
<feature type="domain" description="ABM" evidence="1">
    <location>
        <begin position="2"/>
        <end position="91"/>
    </location>
</feature>
<dbReference type="Proteomes" id="UP001523566">
    <property type="component" value="Unassembled WGS sequence"/>
</dbReference>
<dbReference type="PANTHER" id="PTHR33336:SF15">
    <property type="entry name" value="ABM DOMAIN-CONTAINING PROTEIN"/>
    <property type="match status" value="1"/>
</dbReference>
<organism evidence="2 3">
    <name type="scientific">Aequitasia blattaphilus</name>
    <dbReference type="NCBI Taxonomy" id="2949332"/>
    <lineage>
        <taxon>Bacteria</taxon>
        <taxon>Bacillati</taxon>
        <taxon>Bacillota</taxon>
        <taxon>Clostridia</taxon>
        <taxon>Lachnospirales</taxon>
        <taxon>Lachnospiraceae</taxon>
        <taxon>Aequitasia</taxon>
    </lineage>
</organism>
<dbReference type="GO" id="GO:0004497">
    <property type="term" value="F:monooxygenase activity"/>
    <property type="evidence" value="ECO:0007669"/>
    <property type="project" value="UniProtKB-KW"/>
</dbReference>
<comment type="caution">
    <text evidence="2">The sequence shown here is derived from an EMBL/GenBank/DDBJ whole genome shotgun (WGS) entry which is preliminary data.</text>
</comment>